<evidence type="ECO:0000256" key="1">
    <source>
        <dbReference type="SAM" id="SignalP"/>
    </source>
</evidence>
<gene>
    <name evidence="3" type="ORF">A5821_002030</name>
</gene>
<protein>
    <recommendedName>
        <fullName evidence="2">WxL domain-containing protein</fullName>
    </recommendedName>
</protein>
<sequence length="254" mass="26497">MKKMILAALLVSTATLSFAGNAHADEMDKIVNNPKEKTEVGINFKTNDGSLQTEGPFKGHLAVVFNPTRFHFGSGKVAAAGSNNLIFDQEGADATVQAEKQFLVVNDDREANGTTVNPGQEWHVTATFSGLKTSAGDDLASTIKLKTGVAQGYAIGSAIDPVTQDYIPANPNADATVITDLASTEQANFDGGSEVTLTKDSAVTVFGRKTADPGKKGGVATQITDVQLLIPDGTGAAGKTFTGDITWALADTYK</sequence>
<reference evidence="4" key="1">
    <citation type="submission" date="2017-05" db="EMBL/GenBank/DDBJ databases">
        <title>The Genome Sequence of EEnterococcus faecalis 9F2_4866.</title>
        <authorList>
            <consortium name="The Broad Institute Genomics Platform"/>
            <consortium name="The Broad Institute Genomic Center for Infectious Diseases"/>
            <person name="Earl A."/>
            <person name="Manson A."/>
            <person name="Schwartman J."/>
            <person name="Gilmore M."/>
            <person name="Abouelleil A."/>
            <person name="Cao P."/>
            <person name="Chapman S."/>
            <person name="Cusick C."/>
            <person name="Shea T."/>
            <person name="Young S."/>
            <person name="Neafsey D."/>
            <person name="Nusbaum C."/>
            <person name="Birren B."/>
        </authorList>
    </citation>
    <scope>NUCLEOTIDE SEQUENCE [LARGE SCALE GENOMIC DNA]</scope>
    <source>
        <strain evidence="4">7F3_DIV0205</strain>
    </source>
</reference>
<keyword evidence="4" id="KW-1185">Reference proteome</keyword>
<keyword evidence="1" id="KW-0732">Signal</keyword>
<dbReference type="EMBL" id="CP147244">
    <property type="protein sequence ID" value="WYK00904.1"/>
    <property type="molecule type" value="Genomic_DNA"/>
</dbReference>
<dbReference type="RefSeq" id="WP_086314459.1">
    <property type="nucleotide sequence ID" value="NZ_CP147244.1"/>
</dbReference>
<dbReference type="Proteomes" id="UP000194948">
    <property type="component" value="Chromosome"/>
</dbReference>
<proteinExistence type="predicted"/>
<dbReference type="InterPro" id="IPR027994">
    <property type="entry name" value="WxL_dom"/>
</dbReference>
<evidence type="ECO:0000259" key="2">
    <source>
        <dbReference type="Pfam" id="PF13731"/>
    </source>
</evidence>
<feature type="signal peptide" evidence="1">
    <location>
        <begin position="1"/>
        <end position="24"/>
    </location>
</feature>
<dbReference type="AlphaFoldDB" id="A0AAQ3W9T8"/>
<evidence type="ECO:0000313" key="4">
    <source>
        <dbReference type="Proteomes" id="UP000194948"/>
    </source>
</evidence>
<evidence type="ECO:0000313" key="3">
    <source>
        <dbReference type="EMBL" id="WYK00904.1"/>
    </source>
</evidence>
<organism evidence="3 4">
    <name type="scientific">Candidatus Enterococcus palustris</name>
    <dbReference type="NCBI Taxonomy" id="1834189"/>
    <lineage>
        <taxon>Bacteria</taxon>
        <taxon>Bacillati</taxon>
        <taxon>Bacillota</taxon>
        <taxon>Bacilli</taxon>
        <taxon>Lactobacillales</taxon>
        <taxon>Enterococcaceae</taxon>
        <taxon>Enterococcus</taxon>
    </lineage>
</organism>
<name>A0AAQ3W9T8_9ENTE</name>
<accession>A0AAQ3W9T8</accession>
<dbReference type="Pfam" id="PF13731">
    <property type="entry name" value="WxL"/>
    <property type="match status" value="1"/>
</dbReference>
<feature type="chain" id="PRO_5042889845" description="WxL domain-containing protein" evidence="1">
    <location>
        <begin position="25"/>
        <end position="254"/>
    </location>
</feature>
<reference evidence="3 4" key="2">
    <citation type="submission" date="2024-03" db="EMBL/GenBank/DDBJ databases">
        <title>The Genome Sequence of Enterococcus sp. DIV0205d.</title>
        <authorList>
            <consortium name="The Broad Institute Genomics Platform"/>
            <consortium name="The Broad Institute Microbial Omics Core"/>
            <consortium name="The Broad Institute Genomic Center for Infectious Diseases"/>
            <person name="Earl A."/>
            <person name="Manson A."/>
            <person name="Gilmore M."/>
            <person name="Schwartman J."/>
            <person name="Shea T."/>
            <person name="Abouelleil A."/>
            <person name="Cao P."/>
            <person name="Chapman S."/>
            <person name="Cusick C."/>
            <person name="Young S."/>
            <person name="Neafsey D."/>
            <person name="Nusbaum C."/>
            <person name="Birren B."/>
        </authorList>
    </citation>
    <scope>NUCLEOTIDE SEQUENCE [LARGE SCALE GENOMIC DNA]</scope>
    <source>
        <strain evidence="3 4">7F3_DIV0205</strain>
    </source>
</reference>
<feature type="domain" description="WxL" evidence="2">
    <location>
        <begin position="53"/>
        <end position="252"/>
    </location>
</feature>